<dbReference type="AlphaFoldDB" id="A0A151CEU6"/>
<accession>A0A151CEU6</accession>
<dbReference type="EMBL" id="LNKT01000045">
    <property type="protein sequence ID" value="KYJ86060.1"/>
    <property type="molecule type" value="Genomic_DNA"/>
</dbReference>
<dbReference type="Proteomes" id="UP000075359">
    <property type="component" value="Unassembled WGS sequence"/>
</dbReference>
<protein>
    <submittedName>
        <fullName evidence="2">Uncharacterized protein</fullName>
    </submittedName>
</protein>
<evidence type="ECO:0000256" key="1">
    <source>
        <dbReference type="SAM" id="MobiDB-lite"/>
    </source>
</evidence>
<feature type="compositionally biased region" description="Low complexity" evidence="1">
    <location>
        <begin position="125"/>
        <end position="138"/>
    </location>
</feature>
<name>A0A151CEU6_9BACT</name>
<proteinExistence type="predicted"/>
<feature type="region of interest" description="Disordered" evidence="1">
    <location>
        <begin position="118"/>
        <end position="138"/>
    </location>
</feature>
<evidence type="ECO:0000313" key="2">
    <source>
        <dbReference type="EMBL" id="KYJ86060.1"/>
    </source>
</evidence>
<dbReference type="STRING" id="1630136.AS592_01435"/>
<keyword evidence="3" id="KW-1185">Reference proteome</keyword>
<gene>
    <name evidence="2" type="ORF">AS592_01435</name>
</gene>
<dbReference type="OrthoDB" id="9933068at2"/>
<organism evidence="2 3">
    <name type="scientific">Sulfurovum riftiae</name>
    <dbReference type="NCBI Taxonomy" id="1630136"/>
    <lineage>
        <taxon>Bacteria</taxon>
        <taxon>Pseudomonadati</taxon>
        <taxon>Campylobacterota</taxon>
        <taxon>Epsilonproteobacteria</taxon>
        <taxon>Campylobacterales</taxon>
        <taxon>Sulfurovaceae</taxon>
        <taxon>Sulfurovum</taxon>
    </lineage>
</organism>
<dbReference type="RefSeq" id="WP_067331429.1">
    <property type="nucleotide sequence ID" value="NZ_LNKT01000045.1"/>
</dbReference>
<reference evidence="2 3" key="1">
    <citation type="submission" date="2015-11" db="EMBL/GenBank/DDBJ databases">
        <title>Draft genome of Sulfurovum riftiae 1812E, a member of the Epsilonproteobacteria isolated from the tube of the deep-sea hydrothermal vent tubewom Riftia pachyptila.</title>
        <authorList>
            <person name="Vetriani C."/>
            <person name="Giovannelli D."/>
        </authorList>
    </citation>
    <scope>NUCLEOTIDE SEQUENCE [LARGE SCALE GENOMIC DNA]</scope>
    <source>
        <strain evidence="2 3">1812E</strain>
    </source>
</reference>
<evidence type="ECO:0000313" key="3">
    <source>
        <dbReference type="Proteomes" id="UP000075359"/>
    </source>
</evidence>
<sequence>MKAFFLAISMIAGLSVFAFGEITMHKRPIIPVRPVHPIEPERPIDRPIVRPYVDTAFVDNRVINNNYESCEKYKEMIDELNAYIDQLEKEIAELKEKEYARMRDKLKKENETELKKFENRKSSVKSKNSIIISDQPSK</sequence>
<comment type="caution">
    <text evidence="2">The sequence shown here is derived from an EMBL/GenBank/DDBJ whole genome shotgun (WGS) entry which is preliminary data.</text>
</comment>